<dbReference type="Gene3D" id="3.90.1530.30">
    <property type="match status" value="1"/>
</dbReference>
<reference evidence="6" key="3">
    <citation type="journal article" date="2019" name="Int. J. Syst. Evol. Microbiol.">
        <title>The Global Catalogue of Microorganisms (GCM) 10K type strain sequencing project: providing services to taxonomists for standard genome sequencing and annotation.</title>
        <authorList>
            <consortium name="The Broad Institute Genomics Platform"/>
            <consortium name="The Broad Institute Genome Sequencing Center for Infectious Disease"/>
            <person name="Wu L."/>
            <person name="Ma J."/>
        </authorList>
    </citation>
    <scope>NUCLEOTIDE SEQUENCE [LARGE SCALE GENOMIC DNA]</scope>
    <source>
        <strain evidence="6">CGMCC 1.8884</strain>
    </source>
</reference>
<dbReference type="FunFam" id="3.90.1530.30:FF:000001">
    <property type="entry name" value="Chromosome partitioning protein ParB"/>
    <property type="match status" value="1"/>
</dbReference>
<evidence type="ECO:0000256" key="2">
    <source>
        <dbReference type="ARBA" id="ARBA00023125"/>
    </source>
</evidence>
<dbReference type="InterPro" id="IPR050336">
    <property type="entry name" value="Chromosome_partition/occlusion"/>
</dbReference>
<name>A0AAV4K7B4_9DEIO</name>
<dbReference type="InterPro" id="IPR036086">
    <property type="entry name" value="ParB/Sulfiredoxin_sf"/>
</dbReference>
<accession>A0AAV4K7B4</accession>
<reference evidence="5" key="1">
    <citation type="journal article" date="2014" name="Int. J. Syst. Evol. Microbiol.">
        <title>Complete genome of a new Firmicutes species belonging to the dominant human colonic microbiota ('Ruminococcus bicirculans') reveals two chromosomes and a selective capacity to utilize plant glucans.</title>
        <authorList>
            <consortium name="NISC Comparative Sequencing Program"/>
            <person name="Wegmann U."/>
            <person name="Louis P."/>
            <person name="Goesmann A."/>
            <person name="Henrissat B."/>
            <person name="Duncan S.H."/>
            <person name="Flint H.J."/>
        </authorList>
    </citation>
    <scope>NUCLEOTIDE SEQUENCE</scope>
    <source>
        <strain evidence="5">CGMCC 1.8884</strain>
    </source>
</reference>
<keyword evidence="6" id="KW-1185">Reference proteome</keyword>
<gene>
    <name evidence="5" type="ORF">GCM10008021_21780</name>
    <name evidence="4" type="ORF">GCM10010914_22740</name>
</gene>
<dbReference type="InterPro" id="IPR004437">
    <property type="entry name" value="ParB/RepB/Spo0J"/>
</dbReference>
<dbReference type="Proteomes" id="UP000652720">
    <property type="component" value="Unassembled WGS sequence"/>
</dbReference>
<dbReference type="PANTHER" id="PTHR33375">
    <property type="entry name" value="CHROMOSOME-PARTITIONING PROTEIN PARB-RELATED"/>
    <property type="match status" value="1"/>
</dbReference>
<reference evidence="4" key="2">
    <citation type="journal article" date="2014" name="Int. J. Syst. Evol. Microbiol.">
        <title>Complete genome sequence of Corynebacterium casei LMG S-19264T (=DSM 44701T), isolated from a smear-ripened cheese.</title>
        <authorList>
            <consortium name="US DOE Joint Genome Institute (JGI-PGF)"/>
            <person name="Walter F."/>
            <person name="Albersmeier A."/>
            <person name="Kalinowski J."/>
            <person name="Ruckert C."/>
        </authorList>
    </citation>
    <scope>NUCLEOTIDE SEQUENCE</scope>
    <source>
        <strain evidence="4">CGMCC 1.8885</strain>
    </source>
</reference>
<reference evidence="4" key="4">
    <citation type="submission" date="2023-08" db="EMBL/GenBank/DDBJ databases">
        <authorList>
            <person name="Sun Q."/>
            <person name="Zhou Y."/>
        </authorList>
    </citation>
    <scope>NUCLEOTIDE SEQUENCE</scope>
    <source>
        <strain evidence="5">CGMCC 1.8884</strain>
        <strain evidence="4">CGMCC 1.8885</strain>
    </source>
</reference>
<evidence type="ECO:0000313" key="5">
    <source>
        <dbReference type="EMBL" id="GGP30527.1"/>
    </source>
</evidence>
<keyword evidence="2" id="KW-0238">DNA-binding</keyword>
<evidence type="ECO:0000313" key="4">
    <source>
        <dbReference type="EMBL" id="GGI87777.1"/>
    </source>
</evidence>
<dbReference type="CDD" id="cd16393">
    <property type="entry name" value="SPO0J_N"/>
    <property type="match status" value="1"/>
</dbReference>
<sequence>MRAAFLGTPAEQQRDGPGARMLPLGKISAMPNQPRRYFSPESLTELTRSVRERGVLQPITVRPLPDGTFALVLGERRLRAAREAGLTQIPAIVRDIGESEALDLALFENTQREDLNPYEYAQATLELISRRMGWPLEDVPARVRLIERQQEEHPEEAAQLRALFAEIGRGTLTNFVKQGLRVLKLSAYLLDELQRGALEYTKVLAISGAPAEHHRELLRAALEEGLSVSGIHARRAKLLGGQGAMSPTPQRVARLIQKTSFDKLEAPRRERLERLLLQVEQLLQDNPGKGKRGRS</sequence>
<dbReference type="GO" id="GO:0007059">
    <property type="term" value="P:chromosome segregation"/>
    <property type="evidence" value="ECO:0007669"/>
    <property type="project" value="TreeGrafter"/>
</dbReference>
<dbReference type="GO" id="GO:0003677">
    <property type="term" value="F:DNA binding"/>
    <property type="evidence" value="ECO:0007669"/>
    <property type="project" value="UniProtKB-KW"/>
</dbReference>
<dbReference type="SUPFAM" id="SSF109709">
    <property type="entry name" value="KorB DNA-binding domain-like"/>
    <property type="match status" value="1"/>
</dbReference>
<dbReference type="Gene3D" id="1.10.10.2830">
    <property type="match status" value="1"/>
</dbReference>
<dbReference type="Proteomes" id="UP000630135">
    <property type="component" value="Unassembled WGS sequence"/>
</dbReference>
<feature type="domain" description="ParB-like N-terminal" evidence="3">
    <location>
        <begin position="20"/>
        <end position="110"/>
    </location>
</feature>
<evidence type="ECO:0000313" key="6">
    <source>
        <dbReference type="Proteomes" id="UP000630135"/>
    </source>
</evidence>
<dbReference type="AlphaFoldDB" id="A0AAV4K7B4"/>
<proteinExistence type="inferred from homology"/>
<dbReference type="EMBL" id="BMMA01000023">
    <property type="protein sequence ID" value="GGI87777.1"/>
    <property type="molecule type" value="Genomic_DNA"/>
</dbReference>
<comment type="similarity">
    <text evidence="1">Belongs to the ParB family.</text>
</comment>
<dbReference type="InterPro" id="IPR003115">
    <property type="entry name" value="ParB_N"/>
</dbReference>
<dbReference type="NCBIfam" id="TIGR00180">
    <property type="entry name" value="parB_part"/>
    <property type="match status" value="1"/>
</dbReference>
<protein>
    <submittedName>
        <fullName evidence="4">Chromosome partitioning protein ParB</fullName>
    </submittedName>
</protein>
<evidence type="ECO:0000259" key="3">
    <source>
        <dbReference type="SMART" id="SM00470"/>
    </source>
</evidence>
<evidence type="ECO:0000256" key="1">
    <source>
        <dbReference type="ARBA" id="ARBA00006295"/>
    </source>
</evidence>
<dbReference type="Pfam" id="PF02195">
    <property type="entry name" value="ParB_N"/>
    <property type="match status" value="1"/>
</dbReference>
<dbReference type="EMBL" id="BMLZ01000030">
    <property type="protein sequence ID" value="GGP30527.1"/>
    <property type="molecule type" value="Genomic_DNA"/>
</dbReference>
<dbReference type="SMART" id="SM00470">
    <property type="entry name" value="ParB"/>
    <property type="match status" value="1"/>
</dbReference>
<dbReference type="GO" id="GO:0005694">
    <property type="term" value="C:chromosome"/>
    <property type="evidence" value="ECO:0007669"/>
    <property type="project" value="TreeGrafter"/>
</dbReference>
<dbReference type="PANTHER" id="PTHR33375:SF7">
    <property type="entry name" value="CHROMOSOME 2-PARTITIONING PROTEIN PARB-RELATED"/>
    <property type="match status" value="1"/>
</dbReference>
<organism evidence="4 7">
    <name type="scientific">Deinococcus wulumuqiensis</name>
    <dbReference type="NCBI Taxonomy" id="980427"/>
    <lineage>
        <taxon>Bacteria</taxon>
        <taxon>Thermotogati</taxon>
        <taxon>Deinococcota</taxon>
        <taxon>Deinococci</taxon>
        <taxon>Deinococcales</taxon>
        <taxon>Deinococcaceae</taxon>
        <taxon>Deinococcus</taxon>
    </lineage>
</organism>
<comment type="caution">
    <text evidence="4">The sequence shown here is derived from an EMBL/GenBank/DDBJ whole genome shotgun (WGS) entry which is preliminary data.</text>
</comment>
<dbReference type="SUPFAM" id="SSF110849">
    <property type="entry name" value="ParB/Sulfiredoxin"/>
    <property type="match status" value="1"/>
</dbReference>
<evidence type="ECO:0000313" key="7">
    <source>
        <dbReference type="Proteomes" id="UP000652720"/>
    </source>
</evidence>